<protein>
    <submittedName>
        <fullName evidence="1">Uncharacterized protein</fullName>
    </submittedName>
</protein>
<dbReference type="EMBL" id="CM027682">
    <property type="protein sequence ID" value="KAG0539850.1"/>
    <property type="molecule type" value="Genomic_DNA"/>
</dbReference>
<name>A0A921RIR4_SORBI</name>
<reference evidence="1" key="2">
    <citation type="submission" date="2020-10" db="EMBL/GenBank/DDBJ databases">
        <authorList>
            <person name="Cooper E.A."/>
            <person name="Brenton Z.W."/>
            <person name="Flinn B.S."/>
            <person name="Jenkins J."/>
            <person name="Shu S."/>
            <person name="Flowers D."/>
            <person name="Luo F."/>
            <person name="Wang Y."/>
            <person name="Xia P."/>
            <person name="Barry K."/>
            <person name="Daum C."/>
            <person name="Lipzen A."/>
            <person name="Yoshinaga Y."/>
            <person name="Schmutz J."/>
            <person name="Saski C."/>
            <person name="Vermerris W."/>
            <person name="Kresovich S."/>
        </authorList>
    </citation>
    <scope>NUCLEOTIDE SEQUENCE</scope>
</reference>
<gene>
    <name evidence="1" type="ORF">BDA96_03G357500</name>
</gene>
<accession>A0A921RIR4</accession>
<evidence type="ECO:0000313" key="2">
    <source>
        <dbReference type="Proteomes" id="UP000807115"/>
    </source>
</evidence>
<comment type="caution">
    <text evidence="1">The sequence shown here is derived from an EMBL/GenBank/DDBJ whole genome shotgun (WGS) entry which is preliminary data.</text>
</comment>
<organism evidence="1 2">
    <name type="scientific">Sorghum bicolor</name>
    <name type="common">Sorghum</name>
    <name type="synonym">Sorghum vulgare</name>
    <dbReference type="NCBI Taxonomy" id="4558"/>
    <lineage>
        <taxon>Eukaryota</taxon>
        <taxon>Viridiplantae</taxon>
        <taxon>Streptophyta</taxon>
        <taxon>Embryophyta</taxon>
        <taxon>Tracheophyta</taxon>
        <taxon>Spermatophyta</taxon>
        <taxon>Magnoliopsida</taxon>
        <taxon>Liliopsida</taxon>
        <taxon>Poales</taxon>
        <taxon>Poaceae</taxon>
        <taxon>PACMAD clade</taxon>
        <taxon>Panicoideae</taxon>
        <taxon>Andropogonodae</taxon>
        <taxon>Andropogoneae</taxon>
        <taxon>Sorghinae</taxon>
        <taxon>Sorghum</taxon>
    </lineage>
</organism>
<evidence type="ECO:0000313" key="1">
    <source>
        <dbReference type="EMBL" id="KAG0539850.1"/>
    </source>
</evidence>
<proteinExistence type="predicted"/>
<reference evidence="1" key="1">
    <citation type="journal article" date="2019" name="BMC Genomics">
        <title>A new reference genome for Sorghum bicolor reveals high levels of sequence similarity between sweet and grain genotypes: implications for the genetics of sugar metabolism.</title>
        <authorList>
            <person name="Cooper E.A."/>
            <person name="Brenton Z.W."/>
            <person name="Flinn B.S."/>
            <person name="Jenkins J."/>
            <person name="Shu S."/>
            <person name="Flowers D."/>
            <person name="Luo F."/>
            <person name="Wang Y."/>
            <person name="Xia P."/>
            <person name="Barry K."/>
            <person name="Daum C."/>
            <person name="Lipzen A."/>
            <person name="Yoshinaga Y."/>
            <person name="Schmutz J."/>
            <person name="Saski C."/>
            <person name="Vermerris W."/>
            <person name="Kresovich S."/>
        </authorList>
    </citation>
    <scope>NUCLEOTIDE SEQUENCE</scope>
</reference>
<sequence length="91" mass="11243">MTRFCRLLEEIEVVEIKYILRKDEYRNWCSCYSLDRFQQYIFDRDSWTQKKEYKMSFWDCRQHSYGVTGQHNTPKKRLTEPARVRIMTSSS</sequence>
<dbReference type="Proteomes" id="UP000807115">
    <property type="component" value="Chromosome 3"/>
</dbReference>
<dbReference type="AlphaFoldDB" id="A0A921RIR4"/>